<protein>
    <submittedName>
        <fullName evidence="2">Uncharacterized protein</fullName>
    </submittedName>
</protein>
<evidence type="ECO:0000313" key="3">
    <source>
        <dbReference type="Proteomes" id="UP000660668"/>
    </source>
</evidence>
<dbReference type="Proteomes" id="UP000660668">
    <property type="component" value="Unassembled WGS sequence"/>
</dbReference>
<feature type="region of interest" description="Disordered" evidence="1">
    <location>
        <begin position="24"/>
        <end position="45"/>
    </location>
</feature>
<keyword evidence="3" id="KW-1185">Reference proteome</keyword>
<sequence length="254" mass="27245">MSHVRFVVALTGVAVLLLGACGEDGSNSASPSSSDTTTSSQGAVPTAEELAAALVTEDDYDGQWTVNVPPDSQMATPGVVPESQQEMLPRIEFCAKASDESHSAAEALRWQAFRQLDQSEENPIDMAGGDRVGHLIFVQEFLLSGDPAEIESTFNALRDGMRACQGKIPAGEEGPGKSEPVAISDVGDDRYGELTTLEEADGRAYWLLYNSLVRQGPVLMELQVVDIVMGEGVQPEFTTEDVDRFLTTAVEHLP</sequence>
<dbReference type="EMBL" id="JADKPO010000003">
    <property type="protein sequence ID" value="MBF4766752.1"/>
    <property type="molecule type" value="Genomic_DNA"/>
</dbReference>
<evidence type="ECO:0000256" key="1">
    <source>
        <dbReference type="SAM" id="MobiDB-lite"/>
    </source>
</evidence>
<comment type="caution">
    <text evidence="2">The sequence shown here is derived from an EMBL/GenBank/DDBJ whole genome shotgun (WGS) entry which is preliminary data.</text>
</comment>
<accession>A0A930YH61</accession>
<dbReference type="AlphaFoldDB" id="A0A930YH61"/>
<organism evidence="2 3">
    <name type="scientific">Nocardioides agariphilus</name>
    <dbReference type="NCBI Taxonomy" id="433664"/>
    <lineage>
        <taxon>Bacteria</taxon>
        <taxon>Bacillati</taxon>
        <taxon>Actinomycetota</taxon>
        <taxon>Actinomycetes</taxon>
        <taxon>Propionibacteriales</taxon>
        <taxon>Nocardioidaceae</taxon>
        <taxon>Nocardioides</taxon>
    </lineage>
</organism>
<name>A0A930YH61_9ACTN</name>
<reference evidence="2" key="1">
    <citation type="submission" date="2020-11" db="EMBL/GenBank/DDBJ databases">
        <title>Nocardioides cynanchi sp. nov., isolated from soil of rhizosphere of Cynanchum wilfordii.</title>
        <authorList>
            <person name="Lee J.-S."/>
            <person name="Suh M.K."/>
            <person name="Kim J.-S."/>
        </authorList>
    </citation>
    <scope>NUCLEOTIDE SEQUENCE</scope>
    <source>
        <strain evidence="2">KCTC 19276</strain>
    </source>
</reference>
<proteinExistence type="predicted"/>
<dbReference type="RefSeq" id="WP_194694910.1">
    <property type="nucleotide sequence ID" value="NZ_JADKPO010000003.1"/>
</dbReference>
<evidence type="ECO:0000313" key="2">
    <source>
        <dbReference type="EMBL" id="MBF4766752.1"/>
    </source>
</evidence>
<gene>
    <name evidence="2" type="ORF">ISU10_03100</name>
</gene>
<dbReference type="PROSITE" id="PS51257">
    <property type="entry name" value="PROKAR_LIPOPROTEIN"/>
    <property type="match status" value="1"/>
</dbReference>